<proteinExistence type="predicted"/>
<protein>
    <submittedName>
        <fullName evidence="2">Uncharacterized protein</fullName>
    </submittedName>
</protein>
<dbReference type="AlphaFoldDB" id="A0AAD5WI83"/>
<feature type="compositionally biased region" description="Basic and acidic residues" evidence="1">
    <location>
        <begin position="38"/>
        <end position="48"/>
    </location>
</feature>
<organism evidence="2 3">
    <name type="scientific">Parelaphostrongylus tenuis</name>
    <name type="common">Meningeal worm</name>
    <dbReference type="NCBI Taxonomy" id="148309"/>
    <lineage>
        <taxon>Eukaryota</taxon>
        <taxon>Metazoa</taxon>
        <taxon>Ecdysozoa</taxon>
        <taxon>Nematoda</taxon>
        <taxon>Chromadorea</taxon>
        <taxon>Rhabditida</taxon>
        <taxon>Rhabditina</taxon>
        <taxon>Rhabditomorpha</taxon>
        <taxon>Strongyloidea</taxon>
        <taxon>Metastrongylidae</taxon>
        <taxon>Parelaphostrongylus</taxon>
    </lineage>
</organism>
<sequence>MASQSLGHGARNRTYEQIARKNKNDDSMGPQKRVVWNRHRDPTIEKTRKTTKIPSRFVID</sequence>
<evidence type="ECO:0000313" key="3">
    <source>
        <dbReference type="Proteomes" id="UP001196413"/>
    </source>
</evidence>
<accession>A0AAD5WI83</accession>
<evidence type="ECO:0000313" key="2">
    <source>
        <dbReference type="EMBL" id="KAJ1370373.1"/>
    </source>
</evidence>
<feature type="region of interest" description="Disordered" evidence="1">
    <location>
        <begin position="1"/>
        <end position="60"/>
    </location>
</feature>
<gene>
    <name evidence="2" type="ORF">KIN20_032082</name>
</gene>
<dbReference type="Proteomes" id="UP001196413">
    <property type="component" value="Unassembled WGS sequence"/>
</dbReference>
<dbReference type="EMBL" id="JAHQIW010006771">
    <property type="protein sequence ID" value="KAJ1370373.1"/>
    <property type="molecule type" value="Genomic_DNA"/>
</dbReference>
<reference evidence="2" key="1">
    <citation type="submission" date="2021-06" db="EMBL/GenBank/DDBJ databases">
        <title>Parelaphostrongylus tenuis whole genome reference sequence.</title>
        <authorList>
            <person name="Garwood T.J."/>
            <person name="Larsen P.A."/>
            <person name="Fountain-Jones N.M."/>
            <person name="Garbe J.R."/>
            <person name="Macchietto M.G."/>
            <person name="Kania S.A."/>
            <person name="Gerhold R.W."/>
            <person name="Richards J.E."/>
            <person name="Wolf T.M."/>
        </authorList>
    </citation>
    <scope>NUCLEOTIDE SEQUENCE</scope>
    <source>
        <strain evidence="2">MNPRO001-30</strain>
        <tissue evidence="2">Meninges</tissue>
    </source>
</reference>
<evidence type="ECO:0000256" key="1">
    <source>
        <dbReference type="SAM" id="MobiDB-lite"/>
    </source>
</evidence>
<name>A0AAD5WI83_PARTN</name>
<comment type="caution">
    <text evidence="2">The sequence shown here is derived from an EMBL/GenBank/DDBJ whole genome shotgun (WGS) entry which is preliminary data.</text>
</comment>
<keyword evidence="3" id="KW-1185">Reference proteome</keyword>